<proteinExistence type="predicted"/>
<keyword evidence="3" id="KW-1185">Reference proteome</keyword>
<evidence type="ECO:0000313" key="3">
    <source>
        <dbReference type="Proteomes" id="UP001604277"/>
    </source>
</evidence>
<protein>
    <submittedName>
        <fullName evidence="2">Serine/threonine-protein phosphatase 2A activator</fullName>
    </submittedName>
</protein>
<gene>
    <name evidence="2" type="ORF">Fot_30204</name>
</gene>
<name>A0ABD1TUI5_9LAMI</name>
<evidence type="ECO:0000313" key="2">
    <source>
        <dbReference type="EMBL" id="KAL2516233.1"/>
    </source>
</evidence>
<accession>A0ABD1TUI5</accession>
<reference evidence="3" key="1">
    <citation type="submission" date="2024-07" db="EMBL/GenBank/DDBJ databases">
        <title>Two chromosome-level genome assemblies of Korean endemic species Abeliophyllum distichum and Forsythia ovata (Oleaceae).</title>
        <authorList>
            <person name="Jang H."/>
        </authorList>
    </citation>
    <scope>NUCLEOTIDE SEQUENCE [LARGE SCALE GENOMIC DNA]</scope>
</reference>
<dbReference type="Proteomes" id="UP001604277">
    <property type="component" value="Unassembled WGS sequence"/>
</dbReference>
<comment type="caution">
    <text evidence="2">The sequence shown here is derived from an EMBL/GenBank/DDBJ whole genome shotgun (WGS) entry which is preliminary data.</text>
</comment>
<evidence type="ECO:0000256" key="1">
    <source>
        <dbReference type="SAM" id="MobiDB-lite"/>
    </source>
</evidence>
<feature type="region of interest" description="Disordered" evidence="1">
    <location>
        <begin position="1"/>
        <end position="20"/>
    </location>
</feature>
<sequence>MELPPDHHQQQSHHHQEDPSKLSEPLTICAKCCGPTCFSLPPDLSANPSYIPICFSAVNLPNPPTNTKEAIIRTPVPQPQKVDLISPPYHFTVHSKIIHSQDDQSNPASFQTPIVFCPPSKSLFPFSRF</sequence>
<organism evidence="2 3">
    <name type="scientific">Forsythia ovata</name>
    <dbReference type="NCBI Taxonomy" id="205694"/>
    <lineage>
        <taxon>Eukaryota</taxon>
        <taxon>Viridiplantae</taxon>
        <taxon>Streptophyta</taxon>
        <taxon>Embryophyta</taxon>
        <taxon>Tracheophyta</taxon>
        <taxon>Spermatophyta</taxon>
        <taxon>Magnoliopsida</taxon>
        <taxon>eudicotyledons</taxon>
        <taxon>Gunneridae</taxon>
        <taxon>Pentapetalae</taxon>
        <taxon>asterids</taxon>
        <taxon>lamiids</taxon>
        <taxon>Lamiales</taxon>
        <taxon>Oleaceae</taxon>
        <taxon>Forsythieae</taxon>
        <taxon>Forsythia</taxon>
    </lineage>
</organism>
<dbReference type="EMBL" id="JBFOLJ010000008">
    <property type="protein sequence ID" value="KAL2516233.1"/>
    <property type="molecule type" value="Genomic_DNA"/>
</dbReference>
<dbReference type="AlphaFoldDB" id="A0ABD1TUI5"/>